<proteinExistence type="predicted"/>
<evidence type="ECO:0000313" key="3">
    <source>
        <dbReference type="Proteomes" id="UP000824267"/>
    </source>
</evidence>
<dbReference type="InterPro" id="IPR010982">
    <property type="entry name" value="Lambda_DNA-bd_dom_sf"/>
</dbReference>
<dbReference type="Proteomes" id="UP000824267">
    <property type="component" value="Unassembled WGS sequence"/>
</dbReference>
<dbReference type="CDD" id="cd00093">
    <property type="entry name" value="HTH_XRE"/>
    <property type="match status" value="1"/>
</dbReference>
<evidence type="ECO:0000313" key="2">
    <source>
        <dbReference type="EMBL" id="HIW86651.1"/>
    </source>
</evidence>
<name>A0A9D1RHI8_9BACT</name>
<feature type="domain" description="HTH cro/C1-type" evidence="1">
    <location>
        <begin position="5"/>
        <end position="60"/>
    </location>
</feature>
<dbReference type="SUPFAM" id="SSF47413">
    <property type="entry name" value="lambda repressor-like DNA-binding domains"/>
    <property type="match status" value="1"/>
</dbReference>
<comment type="caution">
    <text evidence="2">The sequence shown here is derived from an EMBL/GenBank/DDBJ whole genome shotgun (WGS) entry which is preliminary data.</text>
</comment>
<dbReference type="Pfam" id="PF01381">
    <property type="entry name" value="HTH_3"/>
    <property type="match status" value="1"/>
</dbReference>
<dbReference type="Gene3D" id="1.10.260.40">
    <property type="entry name" value="lambda repressor-like DNA-binding domains"/>
    <property type="match status" value="1"/>
</dbReference>
<dbReference type="EMBL" id="DXGG01000002">
    <property type="protein sequence ID" value="HIW86651.1"/>
    <property type="molecule type" value="Genomic_DNA"/>
</dbReference>
<dbReference type="PROSITE" id="PS50943">
    <property type="entry name" value="HTH_CROC1"/>
    <property type="match status" value="1"/>
</dbReference>
<protein>
    <submittedName>
        <fullName evidence="2">Helix-turn-helix domain-containing protein</fullName>
    </submittedName>
</protein>
<dbReference type="InterPro" id="IPR001387">
    <property type="entry name" value="Cro/C1-type_HTH"/>
</dbReference>
<sequence>MEKRIEKIMEYYKLTAGQFAEAVGVQPSNVSHILSGRNKPSLDFVSKVLNKFDKVNSDWLIFGKGKMIREDDKKEIFEQPTLFAEGDGDTVKKPESNTVAVTEIKEKEKIVSKTVKQRNIERIVLFYSDRTFEEYKPGV</sequence>
<dbReference type="AlphaFoldDB" id="A0A9D1RHI8"/>
<accession>A0A9D1RHI8</accession>
<dbReference type="SMART" id="SM00530">
    <property type="entry name" value="HTH_XRE"/>
    <property type="match status" value="1"/>
</dbReference>
<evidence type="ECO:0000259" key="1">
    <source>
        <dbReference type="PROSITE" id="PS50943"/>
    </source>
</evidence>
<organism evidence="2 3">
    <name type="scientific">Candidatus Onthomorpha intestinigallinarum</name>
    <dbReference type="NCBI Taxonomy" id="2840880"/>
    <lineage>
        <taxon>Bacteria</taxon>
        <taxon>Pseudomonadati</taxon>
        <taxon>Bacteroidota</taxon>
        <taxon>Bacteroidia</taxon>
        <taxon>Bacteroidales</taxon>
        <taxon>Candidatus Onthomorpha</taxon>
    </lineage>
</organism>
<reference evidence="2" key="1">
    <citation type="journal article" date="2021" name="PeerJ">
        <title>Extensive microbial diversity within the chicken gut microbiome revealed by metagenomics and culture.</title>
        <authorList>
            <person name="Gilroy R."/>
            <person name="Ravi A."/>
            <person name="Getino M."/>
            <person name="Pursley I."/>
            <person name="Horton D.L."/>
            <person name="Alikhan N.F."/>
            <person name="Baker D."/>
            <person name="Gharbi K."/>
            <person name="Hall N."/>
            <person name="Watson M."/>
            <person name="Adriaenssens E.M."/>
            <person name="Foster-Nyarko E."/>
            <person name="Jarju S."/>
            <person name="Secka A."/>
            <person name="Antonio M."/>
            <person name="Oren A."/>
            <person name="Chaudhuri R.R."/>
            <person name="La Ragione R."/>
            <person name="Hildebrand F."/>
            <person name="Pallen M.J."/>
        </authorList>
    </citation>
    <scope>NUCLEOTIDE SEQUENCE</scope>
    <source>
        <strain evidence="2">Gambia16-930</strain>
    </source>
</reference>
<dbReference type="GO" id="GO:0003677">
    <property type="term" value="F:DNA binding"/>
    <property type="evidence" value="ECO:0007669"/>
    <property type="project" value="InterPro"/>
</dbReference>
<reference evidence="2" key="2">
    <citation type="submission" date="2021-04" db="EMBL/GenBank/DDBJ databases">
        <authorList>
            <person name="Gilroy R."/>
        </authorList>
    </citation>
    <scope>NUCLEOTIDE SEQUENCE</scope>
    <source>
        <strain evidence="2">Gambia16-930</strain>
    </source>
</reference>
<gene>
    <name evidence="2" type="ORF">IAC47_00030</name>
</gene>